<keyword evidence="2" id="KW-0732">Signal</keyword>
<evidence type="ECO:0000256" key="2">
    <source>
        <dbReference type="SAM" id="SignalP"/>
    </source>
</evidence>
<dbReference type="OrthoDB" id="7737963at2759"/>
<organism evidence="4">
    <name type="scientific">Anopheles sinensis</name>
    <name type="common">Mosquito</name>
    <dbReference type="NCBI Taxonomy" id="74873"/>
    <lineage>
        <taxon>Eukaryota</taxon>
        <taxon>Metazoa</taxon>
        <taxon>Ecdysozoa</taxon>
        <taxon>Arthropoda</taxon>
        <taxon>Hexapoda</taxon>
        <taxon>Insecta</taxon>
        <taxon>Pterygota</taxon>
        <taxon>Neoptera</taxon>
        <taxon>Endopterygota</taxon>
        <taxon>Diptera</taxon>
        <taxon>Nematocera</taxon>
        <taxon>Culicoidea</taxon>
        <taxon>Culicidae</taxon>
        <taxon>Anophelinae</taxon>
        <taxon>Anopheles</taxon>
    </lineage>
</organism>
<proteinExistence type="predicted"/>
<dbReference type="InterPro" id="IPR002557">
    <property type="entry name" value="Chitin-bd_dom"/>
</dbReference>
<sequence length="295" mass="34017">MYSQVFLFGISLAIMGQISAKTVSWWGTEPRVTEEPWAMENHGTTTQPAGTEVPRMREEPWETTAPSERELIWAIEDQRRTRPPAKTQEPWMTEHQHWMPPTIEPPSKTEEPYDPDCYNINFGIVMHPSQCSMIILCSFGMGEELHCPGGEIFSWKTLSCGPDNSCSEYFEGHGNYHSLESEACKRYTQKYAEHPYEFYQYVDCANLTTLSCPSDQIFRWDYQRCLPGSQTTNQLQPVSVNCGFWGQKAHPYLCEQYFQCQGWIPSLKSCPHGRIFHSPSNGCRRGNFQTCQYTD</sequence>
<dbReference type="Pfam" id="PF01607">
    <property type="entry name" value="CBM_14"/>
    <property type="match status" value="2"/>
</dbReference>
<dbReference type="GO" id="GO:0008061">
    <property type="term" value="F:chitin binding"/>
    <property type="evidence" value="ECO:0007669"/>
    <property type="project" value="InterPro"/>
</dbReference>
<dbReference type="STRING" id="74873.A0A084WGU0"/>
<reference evidence="5" key="2">
    <citation type="submission" date="2020-05" db="UniProtKB">
        <authorList>
            <consortium name="EnsemblMetazoa"/>
        </authorList>
    </citation>
    <scope>IDENTIFICATION</scope>
</reference>
<dbReference type="EMBL" id="ATLV01023716">
    <property type="status" value="NOT_ANNOTATED_CDS"/>
    <property type="molecule type" value="Genomic_DNA"/>
</dbReference>
<feature type="domain" description="Chitin-binding type-2" evidence="3">
    <location>
        <begin position="114"/>
        <end position="168"/>
    </location>
</feature>
<dbReference type="VEuPathDB" id="VectorBase:ASIS005537"/>
<feature type="chain" id="PRO_5001784687" evidence="2">
    <location>
        <begin position="21"/>
        <end position="295"/>
    </location>
</feature>
<evidence type="ECO:0000313" key="6">
    <source>
        <dbReference type="Proteomes" id="UP000030765"/>
    </source>
</evidence>
<dbReference type="EnsemblMetazoa" id="ASIC017538-RA">
    <property type="protein sequence ID" value="ASIC017538-PA"/>
    <property type="gene ID" value="ASIC017538"/>
</dbReference>
<dbReference type="InterPro" id="IPR036508">
    <property type="entry name" value="Chitin-bd_dom_sf"/>
</dbReference>
<evidence type="ECO:0000313" key="4">
    <source>
        <dbReference type="EMBL" id="KFB49434.1"/>
    </source>
</evidence>
<dbReference type="PROSITE" id="PS50940">
    <property type="entry name" value="CHIT_BIND_II"/>
    <property type="match status" value="2"/>
</dbReference>
<dbReference type="GO" id="GO:0005576">
    <property type="term" value="C:extracellular region"/>
    <property type="evidence" value="ECO:0007669"/>
    <property type="project" value="InterPro"/>
</dbReference>
<feature type="signal peptide" evidence="2">
    <location>
        <begin position="1"/>
        <end position="20"/>
    </location>
</feature>
<dbReference type="EMBL" id="KE525345">
    <property type="protein sequence ID" value="KFB49434.1"/>
    <property type="molecule type" value="Genomic_DNA"/>
</dbReference>
<dbReference type="Proteomes" id="UP000030765">
    <property type="component" value="Unassembled WGS sequence"/>
</dbReference>
<feature type="region of interest" description="Disordered" evidence="1">
    <location>
        <begin position="40"/>
        <end position="65"/>
    </location>
</feature>
<dbReference type="SMART" id="SM00494">
    <property type="entry name" value="ChtBD2"/>
    <property type="match status" value="2"/>
</dbReference>
<evidence type="ECO:0000256" key="1">
    <source>
        <dbReference type="SAM" id="MobiDB-lite"/>
    </source>
</evidence>
<keyword evidence="6" id="KW-1185">Reference proteome</keyword>
<evidence type="ECO:0000259" key="3">
    <source>
        <dbReference type="PROSITE" id="PS50940"/>
    </source>
</evidence>
<dbReference type="SUPFAM" id="SSF57625">
    <property type="entry name" value="Invertebrate chitin-binding proteins"/>
    <property type="match status" value="2"/>
</dbReference>
<evidence type="ECO:0000313" key="5">
    <source>
        <dbReference type="EnsemblMetazoa" id="ASIC017538-PA"/>
    </source>
</evidence>
<dbReference type="AlphaFoldDB" id="A0A084WGU0"/>
<accession>A0A084WGU0</accession>
<name>A0A084WGU0_ANOSI</name>
<dbReference type="VEuPathDB" id="VectorBase:ASIC017538"/>
<gene>
    <name evidence="4" type="ORF">ZHAS_00017538</name>
</gene>
<feature type="domain" description="Chitin-binding type-2" evidence="3">
    <location>
        <begin position="239"/>
        <end position="293"/>
    </location>
</feature>
<reference evidence="4 6" key="1">
    <citation type="journal article" date="2014" name="BMC Genomics">
        <title>Genome sequence of Anopheles sinensis provides insight into genetics basis of mosquito competence for malaria parasites.</title>
        <authorList>
            <person name="Zhou D."/>
            <person name="Zhang D."/>
            <person name="Ding G."/>
            <person name="Shi L."/>
            <person name="Hou Q."/>
            <person name="Ye Y."/>
            <person name="Xu Y."/>
            <person name="Zhou H."/>
            <person name="Xiong C."/>
            <person name="Li S."/>
            <person name="Yu J."/>
            <person name="Hong S."/>
            <person name="Yu X."/>
            <person name="Zou P."/>
            <person name="Chen C."/>
            <person name="Chang X."/>
            <person name="Wang W."/>
            <person name="Lv Y."/>
            <person name="Sun Y."/>
            <person name="Ma L."/>
            <person name="Shen B."/>
            <person name="Zhu C."/>
        </authorList>
    </citation>
    <scope>NUCLEOTIDE SEQUENCE [LARGE SCALE GENOMIC DNA]</scope>
</reference>
<protein>
    <submittedName>
        <fullName evidence="4">AGAP011616-PA-like protein</fullName>
    </submittedName>
</protein>